<comment type="caution">
    <text evidence="1">The sequence shown here is derived from an EMBL/GenBank/DDBJ whole genome shotgun (WGS) entry which is preliminary data.</text>
</comment>
<dbReference type="Proteomes" id="UP000478505">
    <property type="component" value="Unassembled WGS sequence"/>
</dbReference>
<reference evidence="1 2" key="1">
    <citation type="submission" date="2020-02" db="EMBL/GenBank/DDBJ databases">
        <title>Flavobacteriaceae Psychroflexus bacterium YR1-1, complete genome.</title>
        <authorList>
            <person name="Li Y."/>
            <person name="Wu S."/>
        </authorList>
    </citation>
    <scope>NUCLEOTIDE SEQUENCE [LARGE SCALE GENOMIC DNA]</scope>
    <source>
        <strain evidence="1 2">YR1-1</strain>
    </source>
</reference>
<dbReference type="AlphaFoldDB" id="A0A6B3QZQ8"/>
<evidence type="ECO:0000313" key="1">
    <source>
        <dbReference type="EMBL" id="NEV93699.1"/>
    </source>
</evidence>
<organism evidence="1 2">
    <name type="scientific">Psychroflexus aurantiacus</name>
    <dbReference type="NCBI Taxonomy" id="2709310"/>
    <lineage>
        <taxon>Bacteria</taxon>
        <taxon>Pseudomonadati</taxon>
        <taxon>Bacteroidota</taxon>
        <taxon>Flavobacteriia</taxon>
        <taxon>Flavobacteriales</taxon>
        <taxon>Flavobacteriaceae</taxon>
        <taxon>Psychroflexus</taxon>
    </lineage>
</organism>
<dbReference type="RefSeq" id="WP_164004427.1">
    <property type="nucleotide sequence ID" value="NZ_JAAIKD010000003.1"/>
</dbReference>
<dbReference type="Pfam" id="PF05573">
    <property type="entry name" value="NosL"/>
    <property type="match status" value="1"/>
</dbReference>
<dbReference type="EMBL" id="JAAIKD010000003">
    <property type="protein sequence ID" value="NEV93699.1"/>
    <property type="molecule type" value="Genomic_DNA"/>
</dbReference>
<dbReference type="PANTHER" id="PTHR41247:SF1">
    <property type="entry name" value="HTH-TYPE TRANSCRIPTIONAL REPRESSOR YCNK"/>
    <property type="match status" value="1"/>
</dbReference>
<sequence length="150" mass="16712">MQKYAIIILYCLAVAACDKSAKPIAYGEDQCDFCSMSIVQKTHSAQLVTEKGKQYKFDAIECMVNYIKEEPGKFEEANLFVANYNQPGKMIPAEQSTYLISENLASPMGANLTAFVSSAEAKAVQTKLGGQVYTWYEIKEVIHKNNPLNH</sequence>
<dbReference type="PROSITE" id="PS51257">
    <property type="entry name" value="PROKAR_LIPOPROTEIN"/>
    <property type="match status" value="1"/>
</dbReference>
<proteinExistence type="predicted"/>
<name>A0A6B3QZQ8_9FLAO</name>
<gene>
    <name evidence="1" type="ORF">G3567_05980</name>
</gene>
<dbReference type="InterPro" id="IPR008719">
    <property type="entry name" value="N2O_reductase_NosL"/>
</dbReference>
<evidence type="ECO:0000313" key="2">
    <source>
        <dbReference type="Proteomes" id="UP000478505"/>
    </source>
</evidence>
<keyword evidence="2" id="KW-1185">Reference proteome</keyword>
<accession>A0A6B3QZQ8</accession>
<dbReference type="PANTHER" id="PTHR41247">
    <property type="entry name" value="HTH-TYPE TRANSCRIPTIONAL REPRESSOR YCNK"/>
    <property type="match status" value="1"/>
</dbReference>
<dbReference type="SUPFAM" id="SSF160387">
    <property type="entry name" value="NosL/MerB-like"/>
    <property type="match status" value="1"/>
</dbReference>
<protein>
    <submittedName>
        <fullName evidence="1">Copper-binding protein</fullName>
    </submittedName>
</protein>